<gene>
    <name evidence="2" type="ORF">BKA23_1427</name>
</gene>
<proteinExistence type="predicted"/>
<dbReference type="EMBL" id="VIVQ01000001">
    <property type="protein sequence ID" value="TWE12612.1"/>
    <property type="molecule type" value="Genomic_DNA"/>
</dbReference>
<evidence type="ECO:0000259" key="1">
    <source>
        <dbReference type="Pfam" id="PF05117"/>
    </source>
</evidence>
<feature type="domain" description="DUF695" evidence="1">
    <location>
        <begin position="238"/>
        <end position="337"/>
    </location>
</feature>
<accession>A0A561EAH5</accession>
<sequence length="344" mass="36710">MPLFGKRRADAGPAIDQFWQWWHAQGARQASAAVGETPDPALVTELTERVVAIRPGLAWELAPGSASAQLLIVTADGDPDLRATARRWLRAAPEADVVWSYADSRQPVADIAGRTLNVDGGEIALDRALVGVRRQTTRVDVTFYHPGFADLPEQQRLSVCFLALDAAIGEEATETWIGELTPATHPPIDGFGLAGLRAVVRDLKAEHLDVDGEPAWMELRGQGRKGAVSGGAQVPLAAAWAPQLNSHVSIAVPYADRDEAGLPGPAATEALRSLQRHVTERMEGAGRVVAFESSAGLHVMHAYVEGDSHAAEQIRAAVRGWPDGQVTVAVEDDPGWSGVAHLRG</sequence>
<protein>
    <submittedName>
        <fullName evidence="2">Uncharacterized protein DUF695</fullName>
    </submittedName>
</protein>
<name>A0A561EAH5_9MICO</name>
<comment type="caution">
    <text evidence="2">The sequence shown here is derived from an EMBL/GenBank/DDBJ whole genome shotgun (WGS) entry which is preliminary data.</text>
</comment>
<dbReference type="InterPro" id="IPR016097">
    <property type="entry name" value="DUF695"/>
</dbReference>
<keyword evidence="3" id="KW-1185">Reference proteome</keyword>
<dbReference type="AlphaFoldDB" id="A0A561EAH5"/>
<reference evidence="2 3" key="1">
    <citation type="submission" date="2019-06" db="EMBL/GenBank/DDBJ databases">
        <title>Sequencing the genomes of 1000 actinobacteria strains.</title>
        <authorList>
            <person name="Klenk H.-P."/>
        </authorList>
    </citation>
    <scope>NUCLEOTIDE SEQUENCE [LARGE SCALE GENOMIC DNA]</scope>
    <source>
        <strain evidence="2 3">DSM 19560</strain>
    </source>
</reference>
<organism evidence="2 3">
    <name type="scientific">Rudaeicoccus suwonensis</name>
    <dbReference type="NCBI Taxonomy" id="657409"/>
    <lineage>
        <taxon>Bacteria</taxon>
        <taxon>Bacillati</taxon>
        <taxon>Actinomycetota</taxon>
        <taxon>Actinomycetes</taxon>
        <taxon>Micrococcales</taxon>
        <taxon>Dermacoccaceae</taxon>
        <taxon>Rudaeicoccus</taxon>
    </lineage>
</organism>
<dbReference type="Pfam" id="PF05117">
    <property type="entry name" value="DUF695"/>
    <property type="match status" value="1"/>
</dbReference>
<evidence type="ECO:0000313" key="2">
    <source>
        <dbReference type="EMBL" id="TWE12612.1"/>
    </source>
</evidence>
<dbReference type="RefSeq" id="WP_170226406.1">
    <property type="nucleotide sequence ID" value="NZ_VIVQ01000001.1"/>
</dbReference>
<dbReference type="Proteomes" id="UP000318297">
    <property type="component" value="Unassembled WGS sequence"/>
</dbReference>
<evidence type="ECO:0000313" key="3">
    <source>
        <dbReference type="Proteomes" id="UP000318297"/>
    </source>
</evidence>